<dbReference type="GO" id="GO:0016787">
    <property type="term" value="F:hydrolase activity"/>
    <property type="evidence" value="ECO:0007669"/>
    <property type="project" value="InterPro"/>
</dbReference>
<dbReference type="Pfam" id="PF07859">
    <property type="entry name" value="Abhydrolase_3"/>
    <property type="match status" value="1"/>
</dbReference>
<dbReference type="SUPFAM" id="SSF53474">
    <property type="entry name" value="alpha/beta-Hydrolases"/>
    <property type="match status" value="1"/>
</dbReference>
<dbReference type="Proteomes" id="UP000827889">
    <property type="component" value="Chromosome 5"/>
</dbReference>
<comment type="similarity">
    <text evidence="1">Belongs to the 'GDXG' lipolytic enzyme family.</text>
</comment>
<feature type="domain" description="Alpha/beta hydrolase fold-3" evidence="2">
    <location>
        <begin position="73"/>
        <end position="291"/>
    </location>
</feature>
<organism evidence="3 4">
    <name type="scientific">Rhodamnia argentea</name>
    <dbReference type="NCBI Taxonomy" id="178133"/>
    <lineage>
        <taxon>Eukaryota</taxon>
        <taxon>Viridiplantae</taxon>
        <taxon>Streptophyta</taxon>
        <taxon>Embryophyta</taxon>
        <taxon>Tracheophyta</taxon>
        <taxon>Spermatophyta</taxon>
        <taxon>Magnoliopsida</taxon>
        <taxon>eudicotyledons</taxon>
        <taxon>Gunneridae</taxon>
        <taxon>Pentapetalae</taxon>
        <taxon>rosids</taxon>
        <taxon>malvids</taxon>
        <taxon>Myrtales</taxon>
        <taxon>Myrtaceae</taxon>
        <taxon>Myrtoideae</taxon>
        <taxon>Myrteae</taxon>
        <taxon>Australasian group</taxon>
        <taxon>Rhodamnia</taxon>
    </lineage>
</organism>
<dbReference type="RefSeq" id="XP_030517780.2">
    <property type="nucleotide sequence ID" value="XM_030661920.2"/>
</dbReference>
<dbReference type="PANTHER" id="PTHR23024:SF467">
    <property type="entry name" value="CARBOXYLESTERASE 12-RELATED"/>
    <property type="match status" value="1"/>
</dbReference>
<proteinExistence type="inferred from homology"/>
<dbReference type="InterPro" id="IPR013094">
    <property type="entry name" value="AB_hydrolase_3"/>
</dbReference>
<dbReference type="AlphaFoldDB" id="A0A8B8N5V5"/>
<dbReference type="InterPro" id="IPR029058">
    <property type="entry name" value="AB_hydrolase_fold"/>
</dbReference>
<dbReference type="InterPro" id="IPR050466">
    <property type="entry name" value="Carboxylest/Gibb_receptor"/>
</dbReference>
<dbReference type="KEGG" id="rarg:115731269"/>
<dbReference type="PANTHER" id="PTHR23024">
    <property type="entry name" value="ARYLACETAMIDE DEACETYLASE"/>
    <property type="match status" value="1"/>
</dbReference>
<evidence type="ECO:0000256" key="1">
    <source>
        <dbReference type="ARBA" id="ARBA00010515"/>
    </source>
</evidence>
<name>A0A8B8N5V5_9MYRT</name>
<evidence type="ECO:0000313" key="4">
    <source>
        <dbReference type="RefSeq" id="XP_030517780.2"/>
    </source>
</evidence>
<evidence type="ECO:0000313" key="3">
    <source>
        <dbReference type="Proteomes" id="UP000827889"/>
    </source>
</evidence>
<dbReference type="GeneID" id="115731269"/>
<protein>
    <submittedName>
        <fullName evidence="4">Probable carboxylesterase 12</fullName>
    </submittedName>
</protein>
<reference evidence="4" key="1">
    <citation type="submission" date="2025-08" db="UniProtKB">
        <authorList>
            <consortium name="RefSeq"/>
        </authorList>
    </citation>
    <scope>IDENTIFICATION</scope>
    <source>
        <tissue evidence="4">Leaf</tissue>
    </source>
</reference>
<evidence type="ECO:0000259" key="2">
    <source>
        <dbReference type="Pfam" id="PF07859"/>
    </source>
</evidence>
<dbReference type="Gene3D" id="3.40.50.1820">
    <property type="entry name" value="alpha/beta hydrolase"/>
    <property type="match status" value="1"/>
</dbReference>
<accession>A0A8B8N5V5</accession>
<keyword evidence="3" id="KW-1185">Reference proteome</keyword>
<sequence length="317" mass="35087">METEVLYDLSPFARIFNDGRVERLWGTETVPPSLDKKTGVRSKDVALSSDSAVSARLYIPEAAIDSPQKLPVLVYYHGGCFIFETAWSPTYHNYLNALVAEANVIAVSVEYRRAPEDPLPAAYDDSWTTLKWVASHSTGNGPEERLNSHACLEKVFLAGDSAGANIIHNMGIRSGEEKLNGIEVAGIMMVHPYFWGNEPLPSETTEPEKRSFYEMLWRAANPMSPGCDDPLVNPGMDSRLSGLGWNKVLVCVAGKDVLKYRGWYYKETLSQSGWSGVVEVMETPGEDHVFHLSNPGCDNAGKLMKKLASFMTEDEEA</sequence>
<gene>
    <name evidence="4" type="primary">LOC115731269</name>
</gene>